<sequence>MDRSMTGMKRTVLFTNGSVLTAVSAREKIFNTRDFAPEKKCLSSVDSVGHSSLIQASGAARARTIRTLLGGFG</sequence>
<reference evidence="1 2" key="1">
    <citation type="submission" date="2019-05" db="EMBL/GenBank/DDBJ databases">
        <title>Another draft genome of Portunus trituberculatus and its Hox gene families provides insights of decapod evolution.</title>
        <authorList>
            <person name="Jeong J.-H."/>
            <person name="Song I."/>
            <person name="Kim S."/>
            <person name="Choi T."/>
            <person name="Kim D."/>
            <person name="Ryu S."/>
            <person name="Kim W."/>
        </authorList>
    </citation>
    <scope>NUCLEOTIDE SEQUENCE [LARGE SCALE GENOMIC DNA]</scope>
    <source>
        <tissue evidence="1">Muscle</tissue>
    </source>
</reference>
<name>A0A5B7HYN4_PORTR</name>
<accession>A0A5B7HYN4</accession>
<dbReference type="AlphaFoldDB" id="A0A5B7HYN4"/>
<evidence type="ECO:0000313" key="2">
    <source>
        <dbReference type="Proteomes" id="UP000324222"/>
    </source>
</evidence>
<gene>
    <name evidence="1" type="ORF">E2C01_069164</name>
</gene>
<comment type="caution">
    <text evidence="1">The sequence shown here is derived from an EMBL/GenBank/DDBJ whole genome shotgun (WGS) entry which is preliminary data.</text>
</comment>
<dbReference type="EMBL" id="VSRR010039721">
    <property type="protein sequence ID" value="MPC74789.1"/>
    <property type="molecule type" value="Genomic_DNA"/>
</dbReference>
<evidence type="ECO:0000313" key="1">
    <source>
        <dbReference type="EMBL" id="MPC74789.1"/>
    </source>
</evidence>
<keyword evidence="2" id="KW-1185">Reference proteome</keyword>
<dbReference type="Proteomes" id="UP000324222">
    <property type="component" value="Unassembled WGS sequence"/>
</dbReference>
<proteinExistence type="predicted"/>
<organism evidence="1 2">
    <name type="scientific">Portunus trituberculatus</name>
    <name type="common">Swimming crab</name>
    <name type="synonym">Neptunus trituberculatus</name>
    <dbReference type="NCBI Taxonomy" id="210409"/>
    <lineage>
        <taxon>Eukaryota</taxon>
        <taxon>Metazoa</taxon>
        <taxon>Ecdysozoa</taxon>
        <taxon>Arthropoda</taxon>
        <taxon>Crustacea</taxon>
        <taxon>Multicrustacea</taxon>
        <taxon>Malacostraca</taxon>
        <taxon>Eumalacostraca</taxon>
        <taxon>Eucarida</taxon>
        <taxon>Decapoda</taxon>
        <taxon>Pleocyemata</taxon>
        <taxon>Brachyura</taxon>
        <taxon>Eubrachyura</taxon>
        <taxon>Portunoidea</taxon>
        <taxon>Portunidae</taxon>
        <taxon>Portuninae</taxon>
        <taxon>Portunus</taxon>
    </lineage>
</organism>
<protein>
    <submittedName>
        <fullName evidence="1">Uncharacterized protein</fullName>
    </submittedName>
</protein>